<reference evidence="2 3" key="1">
    <citation type="journal article" date="2020" name="ISME J.">
        <title>Comparative genomics reveals insights into cyanobacterial evolution and habitat adaptation.</title>
        <authorList>
            <person name="Chen M.Y."/>
            <person name="Teng W.K."/>
            <person name="Zhao L."/>
            <person name="Hu C.X."/>
            <person name="Zhou Y.K."/>
            <person name="Han B.P."/>
            <person name="Song L.R."/>
            <person name="Shu W.S."/>
        </authorList>
    </citation>
    <scope>NUCLEOTIDE SEQUENCE [LARGE SCALE GENOMIC DNA]</scope>
    <source>
        <strain evidence="2 3">FACHB-159</strain>
    </source>
</reference>
<dbReference type="InterPro" id="IPR003497">
    <property type="entry name" value="BRO_N_domain"/>
</dbReference>
<evidence type="ECO:0000313" key="2">
    <source>
        <dbReference type="EMBL" id="MBD2739886.1"/>
    </source>
</evidence>
<dbReference type="EMBL" id="JACJTU010000133">
    <property type="protein sequence ID" value="MBD2739886.1"/>
    <property type="molecule type" value="Genomic_DNA"/>
</dbReference>
<dbReference type="Pfam" id="PF02498">
    <property type="entry name" value="Bro-N"/>
    <property type="match status" value="1"/>
</dbReference>
<feature type="domain" description="Bro-N" evidence="1">
    <location>
        <begin position="16"/>
        <end position="106"/>
    </location>
</feature>
<keyword evidence="3" id="KW-1185">Reference proteome</keyword>
<name>A0ABR8KMH4_9NOSO</name>
<protein>
    <recommendedName>
        <fullName evidence="1">Bro-N domain-containing protein</fullName>
    </recommendedName>
</protein>
<organism evidence="2 3">
    <name type="scientific">Nostoc paludosum FACHB-159</name>
    <dbReference type="NCBI Taxonomy" id="2692908"/>
    <lineage>
        <taxon>Bacteria</taxon>
        <taxon>Bacillati</taxon>
        <taxon>Cyanobacteriota</taxon>
        <taxon>Cyanophyceae</taxon>
        <taxon>Nostocales</taxon>
        <taxon>Nostocaceae</taxon>
        <taxon>Nostoc</taxon>
    </lineage>
</organism>
<comment type="caution">
    <text evidence="2">The sequence shown here is derived from an EMBL/GenBank/DDBJ whole genome shotgun (WGS) entry which is preliminary data.</text>
</comment>
<evidence type="ECO:0000259" key="1">
    <source>
        <dbReference type="Pfam" id="PF02498"/>
    </source>
</evidence>
<dbReference type="Proteomes" id="UP000637383">
    <property type="component" value="Unassembled WGS sequence"/>
</dbReference>
<accession>A0ABR8KMH4</accession>
<sequence>MDAITYSESHPSPFDQIKHIDSDGSEYWLARELMPILGYQQWRRLKDAIDRAITACENQGYEYEKHFFPLTYSNGGRPGKNYKLTLYACNLILGNIDIRKKRKFNQLSEKFYSDKLQKELGGVREVPTPAGFIDLLTNEQIIEVKKIKSWKAAVGQV</sequence>
<proteinExistence type="predicted"/>
<evidence type="ECO:0000313" key="3">
    <source>
        <dbReference type="Proteomes" id="UP000637383"/>
    </source>
</evidence>
<gene>
    <name evidence="2" type="ORF">H6H03_39695</name>
</gene>